<proteinExistence type="predicted"/>
<dbReference type="InterPro" id="IPR024455">
    <property type="entry name" value="Phage_capsid"/>
</dbReference>
<reference evidence="4" key="1">
    <citation type="submission" date="2020-03" db="EMBL/GenBank/DDBJ databases">
        <title>The deep terrestrial virosphere.</title>
        <authorList>
            <person name="Holmfeldt K."/>
            <person name="Nilsson E."/>
            <person name="Simone D."/>
            <person name="Lopez-Fernandez M."/>
            <person name="Wu X."/>
            <person name="de Brujin I."/>
            <person name="Lundin D."/>
            <person name="Andersson A."/>
            <person name="Bertilsson S."/>
            <person name="Dopson M."/>
        </authorList>
    </citation>
    <scope>NUCLEOTIDE SEQUENCE</scope>
    <source>
        <strain evidence="4">MM171A00947</strain>
    </source>
</reference>
<evidence type="ECO:0000313" key="4">
    <source>
        <dbReference type="EMBL" id="QJA99635.1"/>
    </source>
</evidence>
<dbReference type="GO" id="GO:0044423">
    <property type="term" value="C:virion component"/>
    <property type="evidence" value="ECO:0007669"/>
    <property type="project" value="UniProtKB-KW"/>
</dbReference>
<comment type="subcellular location">
    <subcellularLocation>
        <location evidence="1">Virion</location>
    </subcellularLocation>
</comment>
<evidence type="ECO:0000256" key="1">
    <source>
        <dbReference type="ARBA" id="ARBA00004328"/>
    </source>
</evidence>
<keyword evidence="2" id="KW-0946">Virion</keyword>
<protein>
    <submittedName>
        <fullName evidence="4">Putative capsid protein</fullName>
    </submittedName>
</protein>
<dbReference type="SUPFAM" id="SSF56563">
    <property type="entry name" value="Major capsid protein gp5"/>
    <property type="match status" value="1"/>
</dbReference>
<dbReference type="EMBL" id="MT143660">
    <property type="protein sequence ID" value="QJA99635.1"/>
    <property type="molecule type" value="Genomic_DNA"/>
</dbReference>
<dbReference type="InterPro" id="IPR054612">
    <property type="entry name" value="Phage_capsid-like_C"/>
</dbReference>
<evidence type="ECO:0000256" key="2">
    <source>
        <dbReference type="ARBA" id="ARBA00022844"/>
    </source>
</evidence>
<dbReference type="AlphaFoldDB" id="A0A6M3M3A8"/>
<gene>
    <name evidence="4" type="ORF">MM171A00947_0007</name>
</gene>
<organism evidence="4">
    <name type="scientific">viral metagenome</name>
    <dbReference type="NCBI Taxonomy" id="1070528"/>
    <lineage>
        <taxon>unclassified sequences</taxon>
        <taxon>metagenomes</taxon>
        <taxon>organismal metagenomes</taxon>
    </lineage>
</organism>
<feature type="domain" description="Phage capsid-like C-terminal" evidence="3">
    <location>
        <begin position="116"/>
        <end position="371"/>
    </location>
</feature>
<dbReference type="Gene3D" id="3.30.2400.10">
    <property type="entry name" value="Major capsid protein gp5"/>
    <property type="match status" value="1"/>
</dbReference>
<dbReference type="NCBIfam" id="TIGR01554">
    <property type="entry name" value="major_cap_HK97"/>
    <property type="match status" value="1"/>
</dbReference>
<sequence length="407" mass="44302">MQMTKEQLEELIGSQVKGQLETMGTKITEGLNKQIMEGVKSVLSEKPDIRKMLIPDTDDDTQRTEDPKAGFKCLSEFAIAVKNASVSGMRNVDKRLDSLSTKAAGTGVNEGDSEYGGYLIPEEFRNQLLEIAIKKSNILSMALTIPMMTNAIHIPYVSGTDRSGGLVHGGIEFSWLDEEGAKSETRPKFGKIQLRLKKMAGLVYASDEILEDSPISLEPLLSRMFSDALAWQLDNVFINGSGAGKPLGVLNAPCLISVAKEAGQLADTIIFENVIKMYARMWDKTNAVFMANDDTFQQLAQMSLSVGTAGAPVWLPAGGASGKPYDTLFGKPLIFTEHCQKIGDAGDILFADWSQYLVGQKSGGTVQFASSMHLKFDLIGKVPCKVTCIEKSRELMGTPTYEYAKAA</sequence>
<name>A0A6M3M3A8_9ZZZZ</name>
<evidence type="ECO:0000259" key="3">
    <source>
        <dbReference type="Pfam" id="PF05065"/>
    </source>
</evidence>
<dbReference type="Pfam" id="PF05065">
    <property type="entry name" value="Phage_capsid"/>
    <property type="match status" value="1"/>
</dbReference>
<accession>A0A6M3M3A8</accession>